<organism evidence="2 3">
    <name type="scientific">Streptomyces flavovirens</name>
    <dbReference type="NCBI Taxonomy" id="52258"/>
    <lineage>
        <taxon>Bacteria</taxon>
        <taxon>Bacillati</taxon>
        <taxon>Actinomycetota</taxon>
        <taxon>Actinomycetes</taxon>
        <taxon>Kitasatosporales</taxon>
        <taxon>Streptomycetaceae</taxon>
        <taxon>Streptomyces</taxon>
    </lineage>
</organism>
<name>A0ABV8N6E3_9ACTN</name>
<feature type="compositionally biased region" description="Basic and acidic residues" evidence="1">
    <location>
        <begin position="38"/>
        <end position="47"/>
    </location>
</feature>
<dbReference type="RefSeq" id="WP_381581894.1">
    <property type="nucleotide sequence ID" value="NZ_JBHSCF010000033.1"/>
</dbReference>
<dbReference type="Proteomes" id="UP001595871">
    <property type="component" value="Unassembled WGS sequence"/>
</dbReference>
<accession>A0ABV8N6E3</accession>
<proteinExistence type="predicted"/>
<reference evidence="3" key="1">
    <citation type="journal article" date="2019" name="Int. J. Syst. Evol. Microbiol.">
        <title>The Global Catalogue of Microorganisms (GCM) 10K type strain sequencing project: providing services to taxonomists for standard genome sequencing and annotation.</title>
        <authorList>
            <consortium name="The Broad Institute Genomics Platform"/>
            <consortium name="The Broad Institute Genome Sequencing Center for Infectious Disease"/>
            <person name="Wu L."/>
            <person name="Ma J."/>
        </authorList>
    </citation>
    <scope>NUCLEOTIDE SEQUENCE [LARGE SCALE GENOMIC DNA]</scope>
    <source>
        <strain evidence="3">CCM 3243</strain>
    </source>
</reference>
<evidence type="ECO:0000313" key="2">
    <source>
        <dbReference type="EMBL" id="MFC4188862.1"/>
    </source>
</evidence>
<feature type="region of interest" description="Disordered" evidence="1">
    <location>
        <begin position="1"/>
        <end position="53"/>
    </location>
</feature>
<keyword evidence="3" id="KW-1185">Reference proteome</keyword>
<comment type="caution">
    <text evidence="2">The sequence shown here is derived from an EMBL/GenBank/DDBJ whole genome shotgun (WGS) entry which is preliminary data.</text>
</comment>
<evidence type="ECO:0000256" key="1">
    <source>
        <dbReference type="SAM" id="MobiDB-lite"/>
    </source>
</evidence>
<feature type="compositionally biased region" description="Basic and acidic residues" evidence="1">
    <location>
        <begin position="16"/>
        <end position="30"/>
    </location>
</feature>
<sequence length="186" mass="19443">GASPRCQPNGRTAEAGWKRLGDSGGGEEKSLSTASSKPDADSGKGEGETVPDTSEILVTVKGDKGLDMIIHGAKRDSGGFLTVTGEFKNSASSRVTTPLEWSGNEEAVAGTGPSLAGMTLVDSRDKKRYYVLRDTDNRPLTTTSYDSGIDAGKSLSFFAQFPAPAQGTSEVDLQFPGFTTATIEIS</sequence>
<evidence type="ECO:0000313" key="3">
    <source>
        <dbReference type="Proteomes" id="UP001595871"/>
    </source>
</evidence>
<gene>
    <name evidence="2" type="ORF">ACFO3R_21120</name>
</gene>
<protein>
    <submittedName>
        <fullName evidence="2">Uncharacterized protein</fullName>
    </submittedName>
</protein>
<feature type="non-terminal residue" evidence="2">
    <location>
        <position position="1"/>
    </location>
</feature>
<dbReference type="EMBL" id="JBHSCF010000033">
    <property type="protein sequence ID" value="MFC4188862.1"/>
    <property type="molecule type" value="Genomic_DNA"/>
</dbReference>